<evidence type="ECO:0000313" key="4">
    <source>
        <dbReference type="Proteomes" id="UP000640333"/>
    </source>
</evidence>
<comment type="caution">
    <text evidence="3">The sequence shown here is derived from an EMBL/GenBank/DDBJ whole genome shotgun (WGS) entry which is preliminary data.</text>
</comment>
<dbReference type="Pfam" id="PF13439">
    <property type="entry name" value="Glyco_transf_4"/>
    <property type="match status" value="1"/>
</dbReference>
<dbReference type="Proteomes" id="UP000640333">
    <property type="component" value="Unassembled WGS sequence"/>
</dbReference>
<dbReference type="GO" id="GO:1901135">
    <property type="term" value="P:carbohydrate derivative metabolic process"/>
    <property type="evidence" value="ECO:0007669"/>
    <property type="project" value="UniProtKB-ARBA"/>
</dbReference>
<evidence type="ECO:0000259" key="1">
    <source>
        <dbReference type="Pfam" id="PF00534"/>
    </source>
</evidence>
<organism evidence="3 4">
    <name type="scientific">Pontibacterium sinense</name>
    <dbReference type="NCBI Taxonomy" id="2781979"/>
    <lineage>
        <taxon>Bacteria</taxon>
        <taxon>Pseudomonadati</taxon>
        <taxon>Pseudomonadota</taxon>
        <taxon>Gammaproteobacteria</taxon>
        <taxon>Oceanospirillales</taxon>
        <taxon>Oceanospirillaceae</taxon>
        <taxon>Pontibacterium</taxon>
    </lineage>
</organism>
<protein>
    <submittedName>
        <fullName evidence="3">Glycosyltransferase family 4 protein</fullName>
    </submittedName>
</protein>
<dbReference type="Pfam" id="PF00534">
    <property type="entry name" value="Glycos_transf_1"/>
    <property type="match status" value="1"/>
</dbReference>
<dbReference type="InterPro" id="IPR028098">
    <property type="entry name" value="Glyco_trans_4-like_N"/>
</dbReference>
<evidence type="ECO:0000259" key="2">
    <source>
        <dbReference type="Pfam" id="PF13439"/>
    </source>
</evidence>
<keyword evidence="4" id="KW-1185">Reference proteome</keyword>
<name>A0A8J7JXZ8_9GAMM</name>
<sequence>MKVVQLLPDLDGGGVERGTLEVAEELIRRGHESVVISAGGGMVKQLEAEGTRHVSWDLGKKSLWTFRHVWALRRWLKQEKPDILHVRSRLPAWVAWFAWRGMNTSERPHLVTTVHGLYSVSRYSGIMCRGERVIAVSKTVEAYIRDNYPQTDMANVRLVYRGIDPQEFPLGYEASAEWLAQWQQDFPQLVGKKVITLAGRLTRLKGHNDMIDMIKALLSQGVPVHALIVGGEDAKRKAYAQELYQRVKDEGLGEHITFTGARSDIRDIYSVSDLVLSLSTKPESFGRTVAEAIGQGIPVVGYDHGGVGEILAALYPQGKTPMKDVPQLVQTVSDVLASGVRPKGNPEFLKTTMLDKTLSVYEELCP</sequence>
<proteinExistence type="predicted"/>
<dbReference type="PANTHER" id="PTHR12526:SF638">
    <property type="entry name" value="SPORE COAT PROTEIN SA"/>
    <property type="match status" value="1"/>
</dbReference>
<feature type="domain" description="Glycosyltransferase subfamily 4-like N-terminal" evidence="2">
    <location>
        <begin position="13"/>
        <end position="166"/>
    </location>
</feature>
<dbReference type="EMBL" id="JADEYS010000001">
    <property type="protein sequence ID" value="MBE9395774.1"/>
    <property type="molecule type" value="Genomic_DNA"/>
</dbReference>
<gene>
    <name evidence="3" type="ORF">IOQ59_00725</name>
</gene>
<evidence type="ECO:0000313" key="3">
    <source>
        <dbReference type="EMBL" id="MBE9395774.1"/>
    </source>
</evidence>
<reference evidence="3" key="1">
    <citation type="submission" date="2020-10" db="EMBL/GenBank/DDBJ databases">
        <title>Bacterium isolated from coastal waters sediment.</title>
        <authorList>
            <person name="Chen R.-J."/>
            <person name="Lu D.-C."/>
            <person name="Zhu K.-L."/>
            <person name="Du Z.-J."/>
        </authorList>
    </citation>
    <scope>NUCLEOTIDE SEQUENCE</scope>
    <source>
        <strain evidence="3">N1Y112</strain>
    </source>
</reference>
<dbReference type="AlphaFoldDB" id="A0A8J7JXZ8"/>
<dbReference type="InterPro" id="IPR001296">
    <property type="entry name" value="Glyco_trans_1"/>
</dbReference>
<accession>A0A8J7JXZ8</accession>
<feature type="domain" description="Glycosyl transferase family 1" evidence="1">
    <location>
        <begin position="189"/>
        <end position="318"/>
    </location>
</feature>
<dbReference type="GO" id="GO:0016757">
    <property type="term" value="F:glycosyltransferase activity"/>
    <property type="evidence" value="ECO:0007669"/>
    <property type="project" value="InterPro"/>
</dbReference>
<dbReference type="PANTHER" id="PTHR12526">
    <property type="entry name" value="GLYCOSYLTRANSFERASE"/>
    <property type="match status" value="1"/>
</dbReference>
<dbReference type="RefSeq" id="WP_193951332.1">
    <property type="nucleotide sequence ID" value="NZ_JADEYS010000001.1"/>
</dbReference>
<dbReference type="CDD" id="cd03819">
    <property type="entry name" value="GT4_WavL-like"/>
    <property type="match status" value="1"/>
</dbReference>
<dbReference type="Gene3D" id="3.40.50.2000">
    <property type="entry name" value="Glycogen Phosphorylase B"/>
    <property type="match status" value="2"/>
</dbReference>
<dbReference type="SUPFAM" id="SSF53756">
    <property type="entry name" value="UDP-Glycosyltransferase/glycogen phosphorylase"/>
    <property type="match status" value="1"/>
</dbReference>